<proteinExistence type="predicted"/>
<evidence type="ECO:0000313" key="3">
    <source>
        <dbReference type="Proteomes" id="UP000577707"/>
    </source>
</evidence>
<sequence>MPKRKKREKAPRPRNRFGDPRRRSFAEKVVDSPYWPAMFAVNDAEARGDVKAALEIVRRTTDQLDKEQFWHPSRLERLEQMWLLGALIPRWAHSRWLLAQALQGTHSRNKWRMAKAINLALDVRGGPHPGRDREEDRIQILDRDWVYRQTFLYDLGGLEAFLRHDASGDLIAGADRIWEWARAPMRGVRLLAREPRQLLWEDPATGEQLSTINIGAGLLVDDGECVIGRSVPIDGGRMFETAPLRVPEEVAYAVADEPERWIDALRDASERPEHDPGEIWTHRGLRDYGLLTDIPYGLANLAMDAGLHAFRNPDEEHDELDELFDHAADYPACLAAWLVRPATIKALRGGVPVEGLAALGGFIDFVHEPAASLIRELTDHHEEAA</sequence>
<name>A0A7W5A0U2_9ACTN</name>
<protein>
    <submittedName>
        <fullName evidence="2">Uncharacterized protein</fullName>
    </submittedName>
</protein>
<accession>A0A7W5A0U2</accession>
<keyword evidence="3" id="KW-1185">Reference proteome</keyword>
<dbReference type="Proteomes" id="UP000577707">
    <property type="component" value="Unassembled WGS sequence"/>
</dbReference>
<comment type="caution">
    <text evidence="2">The sequence shown here is derived from an EMBL/GenBank/DDBJ whole genome shotgun (WGS) entry which is preliminary data.</text>
</comment>
<dbReference type="AlphaFoldDB" id="A0A7W5A0U2"/>
<feature type="region of interest" description="Disordered" evidence="1">
    <location>
        <begin position="1"/>
        <end position="22"/>
    </location>
</feature>
<reference evidence="2 3" key="1">
    <citation type="submission" date="2020-08" db="EMBL/GenBank/DDBJ databases">
        <title>Genomic Encyclopedia of Type Strains, Phase III (KMG-III): the genomes of soil and plant-associated and newly described type strains.</title>
        <authorList>
            <person name="Whitman W."/>
        </authorList>
    </citation>
    <scope>NUCLEOTIDE SEQUENCE [LARGE SCALE GENOMIC DNA]</scope>
    <source>
        <strain evidence="2 3">CECT 3302</strain>
    </source>
</reference>
<dbReference type="RefSeq" id="WP_183541844.1">
    <property type="nucleotide sequence ID" value="NZ_BMQT01000001.1"/>
</dbReference>
<organism evidence="2 3">
    <name type="scientific">Nocardioides albus</name>
    <dbReference type="NCBI Taxonomy" id="1841"/>
    <lineage>
        <taxon>Bacteria</taxon>
        <taxon>Bacillati</taxon>
        <taxon>Actinomycetota</taxon>
        <taxon>Actinomycetes</taxon>
        <taxon>Propionibacteriales</taxon>
        <taxon>Nocardioidaceae</taxon>
        <taxon>Nocardioides</taxon>
    </lineage>
</organism>
<feature type="compositionally biased region" description="Basic residues" evidence="1">
    <location>
        <begin position="1"/>
        <end position="15"/>
    </location>
</feature>
<dbReference type="EMBL" id="JACHXG010000001">
    <property type="protein sequence ID" value="MBB3087542.1"/>
    <property type="molecule type" value="Genomic_DNA"/>
</dbReference>
<evidence type="ECO:0000313" key="2">
    <source>
        <dbReference type="EMBL" id="MBB3087542.1"/>
    </source>
</evidence>
<gene>
    <name evidence="2" type="ORF">FHS12_000465</name>
</gene>
<evidence type="ECO:0000256" key="1">
    <source>
        <dbReference type="SAM" id="MobiDB-lite"/>
    </source>
</evidence>